<dbReference type="Proteomes" id="UP001162131">
    <property type="component" value="Unassembled WGS sequence"/>
</dbReference>
<dbReference type="AlphaFoldDB" id="A0AAU9K9K8"/>
<accession>A0AAU9K9K8</accession>
<reference evidence="1" key="1">
    <citation type="submission" date="2021-09" db="EMBL/GenBank/DDBJ databases">
        <authorList>
            <consortium name="AG Swart"/>
            <person name="Singh M."/>
            <person name="Singh A."/>
            <person name="Seah K."/>
            <person name="Emmerich C."/>
        </authorList>
    </citation>
    <scope>NUCLEOTIDE SEQUENCE</scope>
    <source>
        <strain evidence="1">ATCC30299</strain>
    </source>
</reference>
<keyword evidence="2" id="KW-1185">Reference proteome</keyword>
<sequence length="564" mass="65873">MFEYWRRNTRMPWWDRMRALKEANLLKHYPLYSFWQVFPPMNRQRNTIASYSPEEAETYARLLERLFAKRPEFRVDYDKQDSVAHIFLRQQIRLMRQGLTEEAAFAKAEANNAEFFLKERQKASVLTNVAKTSRILSFMNYYEQTAEAEGRNKVKMLQRDLPKFVRSRDENDVFRDMPIVHTYNKVQATYTHNSKSEVKNEPDAFYNRTKRALEYHWDRAQKVDGLAGLTDEALLWYSKDITKNVRKRAKAIHKELTDMGVKLDSKGEIDVSAIQNSALKDTVKTNPVFKLILQNQGNFEESYKTEEESEEEIGQELDAPIDEKQTRGQPLKWTSTNPYKNQFFNIKVDQVEPDESRKLRLKALFSQVQSKETDPVEQLELQQIAIAKLRRIRVKFDQSLARDNNDPVVLVDEAKYKKEEIAFSSNFDIERMNKFMELPTNKVVETLQDKLEFEEIAKLASPTIIDENSAPVGYDRNFSAKDRLADIDHESSDVEAEELAEEYEDGLLGLEGDLEDTNAEDEKEKMKFKAGKREIIIKAAKPKVDKIEEAIEAMMTHGKPKKDK</sequence>
<evidence type="ECO:0000313" key="1">
    <source>
        <dbReference type="EMBL" id="CAG9334646.1"/>
    </source>
</evidence>
<protein>
    <submittedName>
        <fullName evidence="1">Uncharacterized protein</fullName>
    </submittedName>
</protein>
<name>A0AAU9K9K8_9CILI</name>
<dbReference type="EMBL" id="CAJZBQ010000058">
    <property type="protein sequence ID" value="CAG9334646.1"/>
    <property type="molecule type" value="Genomic_DNA"/>
</dbReference>
<organism evidence="1 2">
    <name type="scientific">Blepharisma stoltei</name>
    <dbReference type="NCBI Taxonomy" id="1481888"/>
    <lineage>
        <taxon>Eukaryota</taxon>
        <taxon>Sar</taxon>
        <taxon>Alveolata</taxon>
        <taxon>Ciliophora</taxon>
        <taxon>Postciliodesmatophora</taxon>
        <taxon>Heterotrichea</taxon>
        <taxon>Heterotrichida</taxon>
        <taxon>Blepharismidae</taxon>
        <taxon>Blepharisma</taxon>
    </lineage>
</organism>
<comment type="caution">
    <text evidence="1">The sequence shown here is derived from an EMBL/GenBank/DDBJ whole genome shotgun (WGS) entry which is preliminary data.</text>
</comment>
<evidence type="ECO:0000313" key="2">
    <source>
        <dbReference type="Proteomes" id="UP001162131"/>
    </source>
</evidence>
<proteinExistence type="predicted"/>
<gene>
    <name evidence="1" type="ORF">BSTOLATCC_MIC61256</name>
</gene>